<dbReference type="Pfam" id="PF12222">
    <property type="entry name" value="PNGaseA"/>
    <property type="match status" value="1"/>
</dbReference>
<name>A0A2G2XB66_CAPBA</name>
<proteinExistence type="predicted"/>
<sequence length="145" mass="16237">MQEKDFKCDDQALKPSKMSPTSHEHEGYRYLDLFTGLVGLRGEKIGVDFDSGADLIVPISRNVDLNDGLWYEIENSTDVKSKDFKIPQNMYLVVLEVYVSFHENDDSWYGNPVNEYVSLNNLSIPGNGALTEVVVSLDEMVVGGV</sequence>
<evidence type="ECO:0000256" key="1">
    <source>
        <dbReference type="SAM" id="MobiDB-lite"/>
    </source>
</evidence>
<dbReference type="STRING" id="33114.A0A2G2XB66"/>
<reference evidence="3 4" key="1">
    <citation type="journal article" date="2017" name="Genome Biol.">
        <title>New reference genome sequences of hot pepper reveal the massive evolution of plant disease-resistance genes by retroduplication.</title>
        <authorList>
            <person name="Kim S."/>
            <person name="Park J."/>
            <person name="Yeom S.I."/>
            <person name="Kim Y.M."/>
            <person name="Seo E."/>
            <person name="Kim K.T."/>
            <person name="Kim M.S."/>
            <person name="Lee J.M."/>
            <person name="Cheong K."/>
            <person name="Shin H.S."/>
            <person name="Kim S.B."/>
            <person name="Han K."/>
            <person name="Lee J."/>
            <person name="Park M."/>
            <person name="Lee H.A."/>
            <person name="Lee H.Y."/>
            <person name="Lee Y."/>
            <person name="Oh S."/>
            <person name="Lee J.H."/>
            <person name="Choi E."/>
            <person name="Choi E."/>
            <person name="Lee S.E."/>
            <person name="Jeon J."/>
            <person name="Kim H."/>
            <person name="Choi G."/>
            <person name="Song H."/>
            <person name="Lee J."/>
            <person name="Lee S.C."/>
            <person name="Kwon J.K."/>
            <person name="Lee H.Y."/>
            <person name="Koo N."/>
            <person name="Hong Y."/>
            <person name="Kim R.W."/>
            <person name="Kang W.H."/>
            <person name="Huh J.H."/>
            <person name="Kang B.C."/>
            <person name="Yang T.J."/>
            <person name="Lee Y.H."/>
            <person name="Bennetzen J.L."/>
            <person name="Choi D."/>
        </authorList>
    </citation>
    <scope>NUCLEOTIDE SEQUENCE [LARGE SCALE GENOMIC DNA]</scope>
    <source>
        <strain evidence="4">cv. PBC81</strain>
    </source>
</reference>
<evidence type="ECO:0000313" key="3">
    <source>
        <dbReference type="EMBL" id="PHT54727.1"/>
    </source>
</evidence>
<dbReference type="OrthoDB" id="1736116at2759"/>
<dbReference type="AlphaFoldDB" id="A0A2G2XB66"/>
<feature type="region of interest" description="Disordered" evidence="1">
    <location>
        <begin position="1"/>
        <end position="23"/>
    </location>
</feature>
<keyword evidence="4" id="KW-1185">Reference proteome</keyword>
<feature type="domain" description="Peptide N-acetyl-beta-D-glucosaminyl asparaginase amidase A N-terminal" evidence="2">
    <location>
        <begin position="52"/>
        <end position="144"/>
    </location>
</feature>
<gene>
    <name evidence="3" type="ORF">CQW23_03213</name>
</gene>
<feature type="compositionally biased region" description="Basic and acidic residues" evidence="1">
    <location>
        <begin position="1"/>
        <end position="12"/>
    </location>
</feature>
<protein>
    <submittedName>
        <fullName evidence="3">Peptide-N4-(N-acetyl-beta-glucosaminyl)asparagine amidase A</fullName>
    </submittedName>
</protein>
<comment type="caution">
    <text evidence="3">The sequence shown here is derived from an EMBL/GenBank/DDBJ whole genome shotgun (WGS) entry which is preliminary data.</text>
</comment>
<evidence type="ECO:0000259" key="2">
    <source>
        <dbReference type="Pfam" id="PF12222"/>
    </source>
</evidence>
<dbReference type="Proteomes" id="UP000224567">
    <property type="component" value="Unassembled WGS sequence"/>
</dbReference>
<dbReference type="PANTHER" id="PTHR31104">
    <property type="entry name" value="PEPTIDE-N4-(N-ACETYL-BETA-GLUCOSAMINYL)ASPARAGINE AMIDASE A PROTEIN"/>
    <property type="match status" value="1"/>
</dbReference>
<reference evidence="4" key="2">
    <citation type="journal article" date="2017" name="J. Anim. Genet.">
        <title>Multiple reference genome sequences of hot pepper reveal the massive evolution of plant disease resistance genes by retroduplication.</title>
        <authorList>
            <person name="Kim S."/>
            <person name="Park J."/>
            <person name="Yeom S.-I."/>
            <person name="Kim Y.-M."/>
            <person name="Seo E."/>
            <person name="Kim K.-T."/>
            <person name="Kim M.-S."/>
            <person name="Lee J.M."/>
            <person name="Cheong K."/>
            <person name="Shin H.-S."/>
            <person name="Kim S.-B."/>
            <person name="Han K."/>
            <person name="Lee J."/>
            <person name="Park M."/>
            <person name="Lee H.-A."/>
            <person name="Lee H.-Y."/>
            <person name="Lee Y."/>
            <person name="Oh S."/>
            <person name="Lee J.H."/>
            <person name="Choi E."/>
            <person name="Choi E."/>
            <person name="Lee S.E."/>
            <person name="Jeon J."/>
            <person name="Kim H."/>
            <person name="Choi G."/>
            <person name="Song H."/>
            <person name="Lee J."/>
            <person name="Lee S.-C."/>
            <person name="Kwon J.-K."/>
            <person name="Lee H.-Y."/>
            <person name="Koo N."/>
            <person name="Hong Y."/>
            <person name="Kim R.W."/>
            <person name="Kang W.-H."/>
            <person name="Huh J.H."/>
            <person name="Kang B.-C."/>
            <person name="Yang T.-J."/>
            <person name="Lee Y.-H."/>
            <person name="Bennetzen J.L."/>
            <person name="Choi D."/>
        </authorList>
    </citation>
    <scope>NUCLEOTIDE SEQUENCE [LARGE SCALE GENOMIC DNA]</scope>
    <source>
        <strain evidence="4">cv. PBC81</strain>
    </source>
</reference>
<dbReference type="InterPro" id="IPR056948">
    <property type="entry name" value="PNGaseA_N"/>
</dbReference>
<organism evidence="3 4">
    <name type="scientific">Capsicum baccatum</name>
    <name type="common">Peruvian pepper</name>
    <dbReference type="NCBI Taxonomy" id="33114"/>
    <lineage>
        <taxon>Eukaryota</taxon>
        <taxon>Viridiplantae</taxon>
        <taxon>Streptophyta</taxon>
        <taxon>Embryophyta</taxon>
        <taxon>Tracheophyta</taxon>
        <taxon>Spermatophyta</taxon>
        <taxon>Magnoliopsida</taxon>
        <taxon>eudicotyledons</taxon>
        <taxon>Gunneridae</taxon>
        <taxon>Pentapetalae</taxon>
        <taxon>asterids</taxon>
        <taxon>lamiids</taxon>
        <taxon>Solanales</taxon>
        <taxon>Solanaceae</taxon>
        <taxon>Solanoideae</taxon>
        <taxon>Capsiceae</taxon>
        <taxon>Capsicum</taxon>
    </lineage>
</organism>
<dbReference type="InterPro" id="IPR021102">
    <property type="entry name" value="PNGase_A"/>
</dbReference>
<accession>A0A2G2XB66</accession>
<dbReference type="EMBL" id="MLFT02000002">
    <property type="protein sequence ID" value="PHT54727.1"/>
    <property type="molecule type" value="Genomic_DNA"/>
</dbReference>
<evidence type="ECO:0000313" key="4">
    <source>
        <dbReference type="Proteomes" id="UP000224567"/>
    </source>
</evidence>